<name>A0A0B2S086_GLYSO</name>
<evidence type="ECO:0000313" key="2">
    <source>
        <dbReference type="EMBL" id="KHN40136.1"/>
    </source>
</evidence>
<dbReference type="EMBL" id="KN645951">
    <property type="protein sequence ID" value="KHN40136.1"/>
    <property type="molecule type" value="Genomic_DNA"/>
</dbReference>
<accession>A0A0B2S086</accession>
<evidence type="ECO:0000256" key="1">
    <source>
        <dbReference type="SAM" id="MobiDB-lite"/>
    </source>
</evidence>
<gene>
    <name evidence="2" type="ORF">glysoja_028757</name>
</gene>
<sequence>MAASFGNAAYERLPLEEEETPVAVAGNGGLGSPGIPGTQQQPQQQQQQQLVGDPNSSSLFHGMPQNLLNSVQLPAEGYWGGSARPPF</sequence>
<reference evidence="2" key="1">
    <citation type="submission" date="2014-07" db="EMBL/GenBank/DDBJ databases">
        <title>Identification of a novel salt tolerance gene in wild soybean by whole-genome sequencing.</title>
        <authorList>
            <person name="Lam H.-M."/>
            <person name="Qi X."/>
            <person name="Li M.-W."/>
            <person name="Liu X."/>
            <person name="Xie M."/>
            <person name="Ni M."/>
            <person name="Xu X."/>
        </authorList>
    </citation>
    <scope>NUCLEOTIDE SEQUENCE [LARGE SCALE GENOMIC DNA]</scope>
    <source>
        <tissue evidence="2">Root</tissue>
    </source>
</reference>
<dbReference type="Proteomes" id="UP000053555">
    <property type="component" value="Unassembled WGS sequence"/>
</dbReference>
<feature type="compositionally biased region" description="Low complexity" evidence="1">
    <location>
        <begin position="35"/>
        <end position="49"/>
    </location>
</feature>
<proteinExistence type="predicted"/>
<organism evidence="2">
    <name type="scientific">Glycine soja</name>
    <name type="common">Wild soybean</name>
    <dbReference type="NCBI Taxonomy" id="3848"/>
    <lineage>
        <taxon>Eukaryota</taxon>
        <taxon>Viridiplantae</taxon>
        <taxon>Streptophyta</taxon>
        <taxon>Embryophyta</taxon>
        <taxon>Tracheophyta</taxon>
        <taxon>Spermatophyta</taxon>
        <taxon>Magnoliopsida</taxon>
        <taxon>eudicotyledons</taxon>
        <taxon>Gunneridae</taxon>
        <taxon>Pentapetalae</taxon>
        <taxon>rosids</taxon>
        <taxon>fabids</taxon>
        <taxon>Fabales</taxon>
        <taxon>Fabaceae</taxon>
        <taxon>Papilionoideae</taxon>
        <taxon>50 kb inversion clade</taxon>
        <taxon>NPAAA clade</taxon>
        <taxon>indigoferoid/millettioid clade</taxon>
        <taxon>Phaseoleae</taxon>
        <taxon>Glycine</taxon>
        <taxon>Glycine subgen. Soja</taxon>
    </lineage>
</organism>
<feature type="region of interest" description="Disordered" evidence="1">
    <location>
        <begin position="1"/>
        <end position="65"/>
    </location>
</feature>
<dbReference type="AlphaFoldDB" id="A0A0B2S086"/>
<protein>
    <submittedName>
        <fullName evidence="2">Uncharacterized protein</fullName>
    </submittedName>
</protein>